<dbReference type="Proteomes" id="UP000054481">
    <property type="component" value="Unassembled WGS sequence"/>
</dbReference>
<dbReference type="EMBL" id="KQ030524">
    <property type="protein sequence ID" value="KJZ74585.1"/>
    <property type="molecule type" value="Genomic_DNA"/>
</dbReference>
<keyword evidence="5 12" id="KW-0337">GPI-anchor biosynthesis</keyword>
<evidence type="ECO:0000256" key="2">
    <source>
        <dbReference type="ARBA" id="ARBA00004687"/>
    </source>
</evidence>
<keyword evidence="6 12" id="KW-0328">Glycosyltransferase</keyword>
<evidence type="ECO:0000313" key="13">
    <source>
        <dbReference type="EMBL" id="KJZ74585.1"/>
    </source>
</evidence>
<dbReference type="GO" id="GO:0000009">
    <property type="term" value="F:alpha-1,6-mannosyltransferase activity"/>
    <property type="evidence" value="ECO:0007669"/>
    <property type="project" value="InterPro"/>
</dbReference>
<comment type="subcellular location">
    <subcellularLocation>
        <location evidence="1 12">Endoplasmic reticulum membrane</location>
        <topology evidence="1 12">Multi-pass membrane protein</topology>
    </subcellularLocation>
</comment>
<proteinExistence type="inferred from homology"/>
<keyword evidence="9 12" id="KW-0256">Endoplasmic reticulum</keyword>
<feature type="transmembrane region" description="Helical" evidence="12">
    <location>
        <begin position="412"/>
        <end position="431"/>
    </location>
</feature>
<dbReference type="GO" id="GO:0004376">
    <property type="term" value="F:GPI mannosyltransferase activity"/>
    <property type="evidence" value="ECO:0007669"/>
    <property type="project" value="InterPro"/>
</dbReference>
<dbReference type="GO" id="GO:0005789">
    <property type="term" value="C:endoplasmic reticulum membrane"/>
    <property type="evidence" value="ECO:0007669"/>
    <property type="project" value="UniProtKB-SubCell"/>
</dbReference>
<evidence type="ECO:0000256" key="8">
    <source>
        <dbReference type="ARBA" id="ARBA00022692"/>
    </source>
</evidence>
<evidence type="ECO:0000256" key="5">
    <source>
        <dbReference type="ARBA" id="ARBA00022502"/>
    </source>
</evidence>
<feature type="transmembrane region" description="Helical" evidence="12">
    <location>
        <begin position="117"/>
        <end position="135"/>
    </location>
</feature>
<dbReference type="AlphaFoldDB" id="A0A0F7ZNZ0"/>
<feature type="transmembrane region" description="Helical" evidence="12">
    <location>
        <begin position="12"/>
        <end position="35"/>
    </location>
</feature>
<keyword evidence="7 12" id="KW-0808">Transferase</keyword>
<evidence type="ECO:0000256" key="7">
    <source>
        <dbReference type="ARBA" id="ARBA00022679"/>
    </source>
</evidence>
<dbReference type="EC" id="2.4.1.-" evidence="12"/>
<protein>
    <recommendedName>
        <fullName evidence="4 12">GPI mannosyltransferase 2</fullName>
        <ecNumber evidence="12">2.4.1.-</ecNumber>
    </recommendedName>
</protein>
<dbReference type="GO" id="GO:0006506">
    <property type="term" value="P:GPI anchor biosynthetic process"/>
    <property type="evidence" value="ECO:0007669"/>
    <property type="project" value="UniProtKB-UniPathway"/>
</dbReference>
<keyword evidence="8 12" id="KW-0812">Transmembrane</keyword>
<gene>
    <name evidence="13" type="ORF">HIM_05935</name>
</gene>
<keyword evidence="14" id="KW-1185">Reference proteome</keyword>
<dbReference type="OrthoDB" id="10252502at2759"/>
<feature type="transmembrane region" description="Helical" evidence="12">
    <location>
        <begin position="357"/>
        <end position="375"/>
    </location>
</feature>
<dbReference type="UniPathway" id="UPA00196"/>
<comment type="similarity">
    <text evidence="3 12">Belongs to the PIGV family.</text>
</comment>
<evidence type="ECO:0000256" key="9">
    <source>
        <dbReference type="ARBA" id="ARBA00022824"/>
    </source>
</evidence>
<evidence type="ECO:0000256" key="6">
    <source>
        <dbReference type="ARBA" id="ARBA00022676"/>
    </source>
</evidence>
<feature type="transmembrane region" description="Helical" evidence="12">
    <location>
        <begin position="316"/>
        <end position="337"/>
    </location>
</feature>
<feature type="transmembrane region" description="Helical" evidence="12">
    <location>
        <begin position="245"/>
        <end position="268"/>
    </location>
</feature>
<dbReference type="Pfam" id="PF04188">
    <property type="entry name" value="Mannosyl_trans2"/>
    <property type="match status" value="1"/>
</dbReference>
<feature type="transmembrane region" description="Helical" evidence="12">
    <location>
        <begin position="147"/>
        <end position="166"/>
    </location>
</feature>
<evidence type="ECO:0000256" key="11">
    <source>
        <dbReference type="ARBA" id="ARBA00023136"/>
    </source>
</evidence>
<evidence type="ECO:0000256" key="10">
    <source>
        <dbReference type="ARBA" id="ARBA00022989"/>
    </source>
</evidence>
<reference evidence="13 14" key="1">
    <citation type="journal article" date="2014" name="Genome Biol. Evol.">
        <title>Comparative genomics and transcriptomics analyses reveal divergent lifestyle features of nematode endoparasitic fungus Hirsutella minnesotensis.</title>
        <authorList>
            <person name="Lai Y."/>
            <person name="Liu K."/>
            <person name="Zhang X."/>
            <person name="Zhang X."/>
            <person name="Li K."/>
            <person name="Wang N."/>
            <person name="Shu C."/>
            <person name="Wu Y."/>
            <person name="Wang C."/>
            <person name="Bushley K.E."/>
            <person name="Xiang M."/>
            <person name="Liu X."/>
        </authorList>
    </citation>
    <scope>NUCLEOTIDE SEQUENCE [LARGE SCALE GENOMIC DNA]</scope>
    <source>
        <strain evidence="13 14">3608</strain>
    </source>
</reference>
<evidence type="ECO:0000256" key="3">
    <source>
        <dbReference type="ARBA" id="ARBA00008698"/>
    </source>
</evidence>
<feature type="transmembrane region" description="Helical" evidence="12">
    <location>
        <begin position="220"/>
        <end position="238"/>
    </location>
</feature>
<dbReference type="PANTHER" id="PTHR12468:SF2">
    <property type="entry name" value="GPI MANNOSYLTRANSFERASE 2"/>
    <property type="match status" value="1"/>
</dbReference>
<evidence type="ECO:0000313" key="14">
    <source>
        <dbReference type="Proteomes" id="UP000054481"/>
    </source>
</evidence>
<organism evidence="13 14">
    <name type="scientific">Hirsutella minnesotensis 3608</name>
    <dbReference type="NCBI Taxonomy" id="1043627"/>
    <lineage>
        <taxon>Eukaryota</taxon>
        <taxon>Fungi</taxon>
        <taxon>Dikarya</taxon>
        <taxon>Ascomycota</taxon>
        <taxon>Pezizomycotina</taxon>
        <taxon>Sordariomycetes</taxon>
        <taxon>Hypocreomycetidae</taxon>
        <taxon>Hypocreales</taxon>
        <taxon>Ophiocordycipitaceae</taxon>
        <taxon>Hirsutella</taxon>
    </lineage>
</organism>
<evidence type="ECO:0000256" key="1">
    <source>
        <dbReference type="ARBA" id="ARBA00004477"/>
    </source>
</evidence>
<evidence type="ECO:0000256" key="12">
    <source>
        <dbReference type="RuleBase" id="RU363112"/>
    </source>
</evidence>
<sequence length="434" mass="46958">MEEVSPLSRPKGSLIALFAAWKGFLLAVALGAGALGRDYDTSTSLFFDRVYGSQTRVPAPAAALTKWDALYFMHFARAGYVYEQEWAFSAAMPLLARGITSLFLFTSSGHDVAWEPVFAIAIAHISHLVAVLALHRLTMIMCGDARLAFVASALHIVSPAGVFLSAPYSESPFAALSYTGTVLFALGIKHKRNWFKRAAGVIGAGVLLGLATAFRSNGLSNGLLFAAGALSCLLLFARGPGMSRLLALVAPVVGGLCVAAGSVIPQALAWKRYCRDLPAGLEPRPWCNSMMPGIYTFVQSEYWNVGFLRYWTINQIPLFLLASPMLVILIVSGFAVLRDPTSGIKSLKAGPGQDYRIFARALAASQTLVALLAITNYHVQVITRLSSGYPVWYWWVAGCLMDEKRQSWGRAIVIFMVMYAGIQGVLFASFLPPA</sequence>
<comment type="pathway">
    <text evidence="2 12">Glycolipid biosynthesis; glycosylphosphatidylinositol-anchor biosynthesis.</text>
</comment>
<evidence type="ECO:0000256" key="4">
    <source>
        <dbReference type="ARBA" id="ARBA00013795"/>
    </source>
</evidence>
<feature type="transmembrane region" description="Helical" evidence="12">
    <location>
        <begin position="172"/>
        <end position="188"/>
    </location>
</feature>
<accession>A0A0F7ZNZ0</accession>
<dbReference type="GO" id="GO:0031501">
    <property type="term" value="C:mannosyltransferase complex"/>
    <property type="evidence" value="ECO:0007669"/>
    <property type="project" value="TreeGrafter"/>
</dbReference>
<dbReference type="PANTHER" id="PTHR12468">
    <property type="entry name" value="GPI MANNOSYLTRANSFERASE 2"/>
    <property type="match status" value="1"/>
</dbReference>
<name>A0A0F7ZNZ0_9HYPO</name>
<keyword evidence="11 12" id="KW-0472">Membrane</keyword>
<dbReference type="InterPro" id="IPR007315">
    <property type="entry name" value="PIG-V/Gpi18"/>
</dbReference>
<keyword evidence="10 12" id="KW-1133">Transmembrane helix</keyword>
<comment type="function">
    <text evidence="12">Mannosyltransferase involved in glycosylphosphatidylinositol-anchor biosynthesis.</text>
</comment>